<name>U1HVR1_ENDPU</name>
<feature type="compositionally biased region" description="Basic and acidic residues" evidence="1">
    <location>
        <begin position="690"/>
        <end position="705"/>
    </location>
</feature>
<dbReference type="HOGENOM" id="CLU_382638_0_0_1"/>
<feature type="compositionally biased region" description="Basic and acidic residues" evidence="1">
    <location>
        <begin position="302"/>
        <end position="311"/>
    </location>
</feature>
<feature type="region of interest" description="Disordered" evidence="1">
    <location>
        <begin position="266"/>
        <end position="329"/>
    </location>
</feature>
<dbReference type="AlphaFoldDB" id="U1HVR1"/>
<evidence type="ECO:0000313" key="3">
    <source>
        <dbReference type="Proteomes" id="UP000019373"/>
    </source>
</evidence>
<evidence type="ECO:0000256" key="1">
    <source>
        <dbReference type="SAM" id="MobiDB-lite"/>
    </source>
</evidence>
<feature type="region of interest" description="Disordered" evidence="1">
    <location>
        <begin position="194"/>
        <end position="216"/>
    </location>
</feature>
<gene>
    <name evidence="2" type="ORF">EPUS_04082</name>
</gene>
<feature type="region of interest" description="Disordered" evidence="1">
    <location>
        <begin position="548"/>
        <end position="591"/>
    </location>
</feature>
<dbReference type="Proteomes" id="UP000019373">
    <property type="component" value="Unassembled WGS sequence"/>
</dbReference>
<feature type="compositionally biased region" description="Basic and acidic residues" evidence="1">
    <location>
        <begin position="273"/>
        <end position="283"/>
    </location>
</feature>
<accession>U1HVR1</accession>
<dbReference type="EMBL" id="KE720951">
    <property type="protein sequence ID" value="ERF73459.1"/>
    <property type="molecule type" value="Genomic_DNA"/>
</dbReference>
<dbReference type="eggNOG" id="ENOG502QQEE">
    <property type="taxonomic scope" value="Eukaryota"/>
</dbReference>
<evidence type="ECO:0000313" key="2">
    <source>
        <dbReference type="EMBL" id="ERF73459.1"/>
    </source>
</evidence>
<reference evidence="3" key="1">
    <citation type="journal article" date="2014" name="BMC Genomics">
        <title>Genome characteristics reveal the impact of lichenization on lichen-forming fungus Endocarpon pusillum Hedwig (Verrucariales, Ascomycota).</title>
        <authorList>
            <person name="Wang Y.-Y."/>
            <person name="Liu B."/>
            <person name="Zhang X.-Y."/>
            <person name="Zhou Q.-M."/>
            <person name="Zhang T."/>
            <person name="Li H."/>
            <person name="Yu Y.-F."/>
            <person name="Zhang X.-L."/>
            <person name="Hao X.-Y."/>
            <person name="Wang M."/>
            <person name="Wang L."/>
            <person name="Wei J.-C."/>
        </authorList>
    </citation>
    <scope>NUCLEOTIDE SEQUENCE [LARGE SCALE GENOMIC DNA]</scope>
    <source>
        <strain evidence="3">Z07020 / HMAS-L-300199</strain>
    </source>
</reference>
<feature type="region of interest" description="Disordered" evidence="1">
    <location>
        <begin position="690"/>
        <end position="723"/>
    </location>
</feature>
<protein>
    <submittedName>
        <fullName evidence="2">Uncharacterized protein</fullName>
    </submittedName>
</protein>
<proteinExistence type="predicted"/>
<feature type="compositionally biased region" description="Polar residues" evidence="1">
    <location>
        <begin position="195"/>
        <end position="216"/>
    </location>
</feature>
<keyword evidence="3" id="KW-1185">Reference proteome</keyword>
<sequence>MLKPFRIRNLYFNSTDLVDCSGVVQVSPQQYDHEIKTAPEALLAYIDEDDGETVTVGSSLELEQRLLEPPGRFSSWYGHLSTDDPPPLHIFDMQQSTRAAEAWRRYVVHHNQPSAPVPAQPSGPILEKRKHDDYLSLLARFQVLELEVKLLKEAFKMHQITIPVQPHQPQQSVIANACKNSDLFIQSPPCAMHPTYSSSKQEPPIESGSQYTDNTSSNWWKQSELRAPNHHSTEDATVLSHNHNNLNCSQHLPQERKNVFPLFPQSHVGTLRPEPKSMKRDASDSMAQEAGRLCLNSTIHRNSRESSKVSKAEAGSVSPETNHLDSPRLPMENHLAEDNAARFPEEHLPKLTSLRQAFEDAEFLSTTSPSIRSQQSASNSLLDLEPEAEIARFPTIFQLEREDLHSVNSKGTNLQGPADVCTPLIRAKTVTSSNPAARLLQPFDPATERLAIASNQNSVPRRSGTEIHRRRPYAEQFSGTGRTLWEEFERPQRHSTAPRNSNRPEPRCLDVLPSQPNHSVFRSQSLVHHQPSDHPHSRRLAPMQSALDLSGRQRYQRETSGIDQLRHHSAAAASSPNPVRRANTNSDHSRERNVRNCIRTLQEMGYKPHSRLPIYAEACDGKLSAAMKMAEEDEKATQETRKIAKMEQVVFDCVQQLKSMGFGAEQDDEALKGFAQRAAGNVELAIDAIERQSRRDREGPRDKLRSGAHGGWFMNAGMPGSFP</sequence>
<dbReference type="RefSeq" id="XP_007800887.1">
    <property type="nucleotide sequence ID" value="XM_007802696.1"/>
</dbReference>
<organism evidence="2 3">
    <name type="scientific">Endocarpon pusillum (strain Z07020 / HMAS-L-300199)</name>
    <name type="common">Lichen-forming fungus</name>
    <dbReference type="NCBI Taxonomy" id="1263415"/>
    <lineage>
        <taxon>Eukaryota</taxon>
        <taxon>Fungi</taxon>
        <taxon>Dikarya</taxon>
        <taxon>Ascomycota</taxon>
        <taxon>Pezizomycotina</taxon>
        <taxon>Eurotiomycetes</taxon>
        <taxon>Chaetothyriomycetidae</taxon>
        <taxon>Verrucariales</taxon>
        <taxon>Verrucariaceae</taxon>
        <taxon>Endocarpon</taxon>
    </lineage>
</organism>
<dbReference type="OrthoDB" id="193499at2759"/>
<feature type="region of interest" description="Disordered" evidence="1">
    <location>
        <begin position="487"/>
        <end position="516"/>
    </location>
</feature>
<dbReference type="GeneID" id="19239116"/>